<name>A0A914XI32_9BILA</name>
<organism evidence="2 3">
    <name type="scientific">Plectus sambesii</name>
    <dbReference type="NCBI Taxonomy" id="2011161"/>
    <lineage>
        <taxon>Eukaryota</taxon>
        <taxon>Metazoa</taxon>
        <taxon>Ecdysozoa</taxon>
        <taxon>Nematoda</taxon>
        <taxon>Chromadorea</taxon>
        <taxon>Plectida</taxon>
        <taxon>Plectina</taxon>
        <taxon>Plectoidea</taxon>
        <taxon>Plectidae</taxon>
        <taxon>Plectus</taxon>
    </lineage>
</organism>
<reference evidence="3" key="1">
    <citation type="submission" date="2022-11" db="UniProtKB">
        <authorList>
            <consortium name="WormBaseParasite"/>
        </authorList>
    </citation>
    <scope>IDENTIFICATION</scope>
</reference>
<keyword evidence="2" id="KW-1185">Reference proteome</keyword>
<accession>A0A914XI32</accession>
<evidence type="ECO:0000313" key="2">
    <source>
        <dbReference type="Proteomes" id="UP000887566"/>
    </source>
</evidence>
<dbReference type="AlphaFoldDB" id="A0A914XI32"/>
<protein>
    <submittedName>
        <fullName evidence="3">Uncharacterized protein</fullName>
    </submittedName>
</protein>
<feature type="region of interest" description="Disordered" evidence="1">
    <location>
        <begin position="39"/>
        <end position="59"/>
    </location>
</feature>
<dbReference type="WBParaSite" id="PSAMB.scaffold8786size5781.g31797.t1">
    <property type="protein sequence ID" value="PSAMB.scaffold8786size5781.g31797.t1"/>
    <property type="gene ID" value="PSAMB.scaffold8786size5781.g31797"/>
</dbReference>
<sequence length="101" mass="10492">MIDSEAGEEGNKVSGSVGCGDVDVSEVATASLRVGEGRCGGGGSLVRPSHQTTASGLERQAEVRRSTLFSYPRGALHRFTCAFAFPPFTTTFAALSHENAA</sequence>
<proteinExistence type="predicted"/>
<evidence type="ECO:0000313" key="3">
    <source>
        <dbReference type="WBParaSite" id="PSAMB.scaffold8786size5781.g31797.t1"/>
    </source>
</evidence>
<dbReference type="Proteomes" id="UP000887566">
    <property type="component" value="Unplaced"/>
</dbReference>
<evidence type="ECO:0000256" key="1">
    <source>
        <dbReference type="SAM" id="MobiDB-lite"/>
    </source>
</evidence>